<dbReference type="Proteomes" id="UP000663852">
    <property type="component" value="Unassembled WGS sequence"/>
</dbReference>
<evidence type="ECO:0000313" key="2">
    <source>
        <dbReference type="EMBL" id="CAF1141877.1"/>
    </source>
</evidence>
<name>A0A814S1D6_ADIRI</name>
<dbReference type="Proteomes" id="UP000663828">
    <property type="component" value="Unassembled WGS sequence"/>
</dbReference>
<feature type="coiled-coil region" evidence="1">
    <location>
        <begin position="115"/>
        <end position="156"/>
    </location>
</feature>
<keyword evidence="1" id="KW-0175">Coiled coil</keyword>
<organism evidence="2 4">
    <name type="scientific">Adineta ricciae</name>
    <name type="common">Rotifer</name>
    <dbReference type="NCBI Taxonomy" id="249248"/>
    <lineage>
        <taxon>Eukaryota</taxon>
        <taxon>Metazoa</taxon>
        <taxon>Spiralia</taxon>
        <taxon>Gnathifera</taxon>
        <taxon>Rotifera</taxon>
        <taxon>Eurotatoria</taxon>
        <taxon>Bdelloidea</taxon>
        <taxon>Adinetida</taxon>
        <taxon>Adinetidae</taxon>
        <taxon>Adineta</taxon>
    </lineage>
</organism>
<dbReference type="EMBL" id="CAJNOR010001431">
    <property type="protein sequence ID" value="CAF1141877.1"/>
    <property type="molecule type" value="Genomic_DNA"/>
</dbReference>
<accession>A0A814S1D6</accession>
<protein>
    <submittedName>
        <fullName evidence="2">Uncharacterized protein</fullName>
    </submittedName>
</protein>
<dbReference type="OrthoDB" id="9986859at2759"/>
<evidence type="ECO:0000313" key="3">
    <source>
        <dbReference type="EMBL" id="CAF1169592.1"/>
    </source>
</evidence>
<reference evidence="2" key="1">
    <citation type="submission" date="2021-02" db="EMBL/GenBank/DDBJ databases">
        <authorList>
            <person name="Nowell W R."/>
        </authorList>
    </citation>
    <scope>NUCLEOTIDE SEQUENCE</scope>
</reference>
<evidence type="ECO:0000313" key="4">
    <source>
        <dbReference type="Proteomes" id="UP000663828"/>
    </source>
</evidence>
<feature type="coiled-coil region" evidence="1">
    <location>
        <begin position="9"/>
        <end position="36"/>
    </location>
</feature>
<sequence length="205" mass="24036">MDMPPIHMCVFLNYEHEQLKAEILELENHITHLEKIRSEKKSDHHYSCSISCQTTTPAHQQLNLLPHPVRSSADEEAHLHRLVNAQNELLKKYEQDAIVNRHQRQLQVSPPSALIHDYERRLIRSQKAKEQAEQRALAAQKRMSKLEERYEHMRRKMSVLDDGFFEEVNQLKFAVQQAMGLSREYEKTIQMLSAQLGVTYPVEDS</sequence>
<keyword evidence="4" id="KW-1185">Reference proteome</keyword>
<proteinExistence type="predicted"/>
<evidence type="ECO:0000256" key="1">
    <source>
        <dbReference type="SAM" id="Coils"/>
    </source>
</evidence>
<comment type="caution">
    <text evidence="2">The sequence shown here is derived from an EMBL/GenBank/DDBJ whole genome shotgun (WGS) entry which is preliminary data.</text>
</comment>
<gene>
    <name evidence="3" type="ORF">EDS130_LOCUS23611</name>
    <name evidence="2" type="ORF">XAT740_LOCUS20467</name>
</gene>
<dbReference type="AlphaFoldDB" id="A0A814S1D6"/>
<dbReference type="EMBL" id="CAJNOJ010000130">
    <property type="protein sequence ID" value="CAF1169592.1"/>
    <property type="molecule type" value="Genomic_DNA"/>
</dbReference>